<comment type="caution">
    <text evidence="2">The sequence shown here is derived from an EMBL/GenBank/DDBJ whole genome shotgun (WGS) entry which is preliminary data.</text>
</comment>
<evidence type="ECO:0000256" key="1">
    <source>
        <dbReference type="SAM" id="MobiDB-lite"/>
    </source>
</evidence>
<feature type="region of interest" description="Disordered" evidence="1">
    <location>
        <begin position="418"/>
        <end position="438"/>
    </location>
</feature>
<organism evidence="2 3">
    <name type="scientific">Lasiosphaeria hispida</name>
    <dbReference type="NCBI Taxonomy" id="260671"/>
    <lineage>
        <taxon>Eukaryota</taxon>
        <taxon>Fungi</taxon>
        <taxon>Dikarya</taxon>
        <taxon>Ascomycota</taxon>
        <taxon>Pezizomycotina</taxon>
        <taxon>Sordariomycetes</taxon>
        <taxon>Sordariomycetidae</taxon>
        <taxon>Sordariales</taxon>
        <taxon>Lasiosphaeriaceae</taxon>
        <taxon>Lasiosphaeria</taxon>
    </lineage>
</organism>
<reference evidence="2" key="1">
    <citation type="journal article" date="2023" name="Mol. Phylogenet. Evol.">
        <title>Genome-scale phylogeny and comparative genomics of the fungal order Sordariales.</title>
        <authorList>
            <person name="Hensen N."/>
            <person name="Bonometti L."/>
            <person name="Westerberg I."/>
            <person name="Brannstrom I.O."/>
            <person name="Guillou S."/>
            <person name="Cros-Aarteil S."/>
            <person name="Calhoun S."/>
            <person name="Haridas S."/>
            <person name="Kuo A."/>
            <person name="Mondo S."/>
            <person name="Pangilinan J."/>
            <person name="Riley R."/>
            <person name="LaButti K."/>
            <person name="Andreopoulos B."/>
            <person name="Lipzen A."/>
            <person name="Chen C."/>
            <person name="Yan M."/>
            <person name="Daum C."/>
            <person name="Ng V."/>
            <person name="Clum A."/>
            <person name="Steindorff A."/>
            <person name="Ohm R.A."/>
            <person name="Martin F."/>
            <person name="Silar P."/>
            <person name="Natvig D.O."/>
            <person name="Lalanne C."/>
            <person name="Gautier V."/>
            <person name="Ament-Velasquez S.L."/>
            <person name="Kruys A."/>
            <person name="Hutchinson M.I."/>
            <person name="Powell A.J."/>
            <person name="Barry K."/>
            <person name="Miller A.N."/>
            <person name="Grigoriev I.V."/>
            <person name="Debuchy R."/>
            <person name="Gladieux P."/>
            <person name="Hiltunen Thoren M."/>
            <person name="Johannesson H."/>
        </authorList>
    </citation>
    <scope>NUCLEOTIDE SEQUENCE</scope>
    <source>
        <strain evidence="2">CBS 955.72</strain>
    </source>
</reference>
<feature type="compositionally biased region" description="Gly residues" evidence="1">
    <location>
        <begin position="426"/>
        <end position="435"/>
    </location>
</feature>
<name>A0AAJ0HVG5_9PEZI</name>
<reference evidence="2" key="2">
    <citation type="submission" date="2023-06" db="EMBL/GenBank/DDBJ databases">
        <authorList>
            <consortium name="Lawrence Berkeley National Laboratory"/>
            <person name="Haridas S."/>
            <person name="Hensen N."/>
            <person name="Bonometti L."/>
            <person name="Westerberg I."/>
            <person name="Brannstrom I.O."/>
            <person name="Guillou S."/>
            <person name="Cros-Aarteil S."/>
            <person name="Calhoun S."/>
            <person name="Kuo A."/>
            <person name="Mondo S."/>
            <person name="Pangilinan J."/>
            <person name="Riley R."/>
            <person name="Labutti K."/>
            <person name="Andreopoulos B."/>
            <person name="Lipzen A."/>
            <person name="Chen C."/>
            <person name="Yanf M."/>
            <person name="Daum C."/>
            <person name="Ng V."/>
            <person name="Clum A."/>
            <person name="Steindorff A."/>
            <person name="Ohm R."/>
            <person name="Martin F."/>
            <person name="Silar P."/>
            <person name="Natvig D."/>
            <person name="Lalanne C."/>
            <person name="Gautier V."/>
            <person name="Ament-Velasquez S.L."/>
            <person name="Kruys A."/>
            <person name="Hutchinson M.I."/>
            <person name="Powell A.J."/>
            <person name="Barry K."/>
            <person name="Miller A.N."/>
            <person name="Grigoriev I.V."/>
            <person name="Debuchy R."/>
            <person name="Gladieux P."/>
            <person name="Thoren M.H."/>
            <person name="Johannesson H."/>
        </authorList>
    </citation>
    <scope>NUCLEOTIDE SEQUENCE</scope>
    <source>
        <strain evidence="2">CBS 955.72</strain>
    </source>
</reference>
<accession>A0AAJ0HVG5</accession>
<evidence type="ECO:0000313" key="3">
    <source>
        <dbReference type="Proteomes" id="UP001275084"/>
    </source>
</evidence>
<dbReference type="AlphaFoldDB" id="A0AAJ0HVG5"/>
<keyword evidence="3" id="KW-1185">Reference proteome</keyword>
<protein>
    <submittedName>
        <fullName evidence="2">Uncharacterized protein</fullName>
    </submittedName>
</protein>
<sequence length="480" mass="53873">MKEILLQSALAESKAAQLADEATQIRQRCAADHGSKTALLECPECYEKLLEAMRSRYLNSPDDEWFSKRRAFLQELDTMLADAKEYQLDPRAIDDRIQEERARWYVENVDASLLRFMAEDPARRDAVKEKLEDVPAQTAGLAEEIAKILSESPLMAREAGLNEVPARLSAARGTAERIEVLREAFLSPTKCNTQGVDQAALTPEDAQKYVQLLQDGSSMETVIERVLEERAASVASREQIGKLQDRLQVLLRGRTGYELQKSRKEQERARLAELEVMPDELYELEPCLMCSKVPDTRDFFCCPICAILVGYKVQDTKPVVYCCTEHDSHRDQLRHATAHACASEAECIRPSSASPSPTHPDDSATLAFCRECLTSLRLPTLWCSPACADANFQRHREDVHMPARKRLGLVVTDRNQLDYFPMPPDGGSGGGGGENNGAAGTRYRAKDIGAHVLLYAEAARGWEERMRVKLQRVKGMDWTR</sequence>
<dbReference type="Proteomes" id="UP001275084">
    <property type="component" value="Unassembled WGS sequence"/>
</dbReference>
<proteinExistence type="predicted"/>
<dbReference type="EMBL" id="JAUIQD010000001">
    <property type="protein sequence ID" value="KAK3363637.1"/>
    <property type="molecule type" value="Genomic_DNA"/>
</dbReference>
<gene>
    <name evidence="2" type="ORF">B0T25DRAFT_50378</name>
</gene>
<evidence type="ECO:0000313" key="2">
    <source>
        <dbReference type="EMBL" id="KAK3363637.1"/>
    </source>
</evidence>